<name>A0A7Z0J4Z6_9MICO</name>
<dbReference type="EMBL" id="JACCFM010000001">
    <property type="protein sequence ID" value="NYJ18349.1"/>
    <property type="molecule type" value="Genomic_DNA"/>
</dbReference>
<evidence type="ECO:0000313" key="8">
    <source>
        <dbReference type="Proteomes" id="UP000537260"/>
    </source>
</evidence>
<dbReference type="InterPro" id="IPR043129">
    <property type="entry name" value="ATPase_NBD"/>
</dbReference>
<keyword evidence="2" id="KW-0859">Xylose metabolism</keyword>
<evidence type="ECO:0000313" key="7">
    <source>
        <dbReference type="EMBL" id="NYJ18349.1"/>
    </source>
</evidence>
<feature type="domain" description="Carbohydrate kinase FGGY C-terminal" evidence="6">
    <location>
        <begin position="302"/>
        <end position="457"/>
    </location>
</feature>
<accession>A0A7Z0J4Z6</accession>
<evidence type="ECO:0000259" key="5">
    <source>
        <dbReference type="Pfam" id="PF00370"/>
    </source>
</evidence>
<dbReference type="InterPro" id="IPR000577">
    <property type="entry name" value="Carb_kinase_FGGY"/>
</dbReference>
<dbReference type="EC" id="2.7.1.17" evidence="7"/>
<dbReference type="PANTHER" id="PTHR43095:SF5">
    <property type="entry name" value="XYLULOSE KINASE"/>
    <property type="match status" value="1"/>
</dbReference>
<dbReference type="Pfam" id="PF00370">
    <property type="entry name" value="FGGY_N"/>
    <property type="match status" value="1"/>
</dbReference>
<dbReference type="InterPro" id="IPR018484">
    <property type="entry name" value="FGGY_N"/>
</dbReference>
<comment type="similarity">
    <text evidence="1">Belongs to the FGGY kinase family.</text>
</comment>
<keyword evidence="4 7" id="KW-0418">Kinase</keyword>
<dbReference type="Proteomes" id="UP000537260">
    <property type="component" value="Unassembled WGS sequence"/>
</dbReference>
<dbReference type="GO" id="GO:0042732">
    <property type="term" value="P:D-xylose metabolic process"/>
    <property type="evidence" value="ECO:0007669"/>
    <property type="project" value="UniProtKB-KW"/>
</dbReference>
<keyword evidence="8" id="KW-1185">Reference proteome</keyword>
<dbReference type="Gene3D" id="3.30.420.40">
    <property type="match status" value="2"/>
</dbReference>
<dbReference type="PANTHER" id="PTHR43095">
    <property type="entry name" value="SUGAR KINASE"/>
    <property type="match status" value="1"/>
</dbReference>
<dbReference type="Pfam" id="PF02782">
    <property type="entry name" value="FGGY_C"/>
    <property type="match status" value="1"/>
</dbReference>
<keyword evidence="2" id="KW-0119">Carbohydrate metabolism</keyword>
<dbReference type="PIRSF" id="PIRSF000538">
    <property type="entry name" value="GlpK"/>
    <property type="match status" value="1"/>
</dbReference>
<evidence type="ECO:0000256" key="4">
    <source>
        <dbReference type="ARBA" id="ARBA00022777"/>
    </source>
</evidence>
<protein>
    <submittedName>
        <fullName evidence="7">Xylulokinase</fullName>
        <ecNumber evidence="7">2.7.1.17</ecNumber>
    </submittedName>
</protein>
<dbReference type="RefSeq" id="WP_179577271.1">
    <property type="nucleotide sequence ID" value="NZ_JACCFM010000001.1"/>
</dbReference>
<dbReference type="GO" id="GO:0004856">
    <property type="term" value="F:D-xylulokinase activity"/>
    <property type="evidence" value="ECO:0007669"/>
    <property type="project" value="UniProtKB-EC"/>
</dbReference>
<evidence type="ECO:0000256" key="2">
    <source>
        <dbReference type="ARBA" id="ARBA00022629"/>
    </source>
</evidence>
<dbReference type="AlphaFoldDB" id="A0A7Z0J4Z6"/>
<keyword evidence="3 7" id="KW-0808">Transferase</keyword>
<evidence type="ECO:0000256" key="3">
    <source>
        <dbReference type="ARBA" id="ARBA00022679"/>
    </source>
</evidence>
<evidence type="ECO:0000256" key="1">
    <source>
        <dbReference type="ARBA" id="ARBA00009156"/>
    </source>
</evidence>
<sequence>MSAAVFAALDFGTSGVKVALIDTDGVTLAGAQAPYPTVSGRAGEREQDPSDWWAAGVAALRECPAAVRDRVVAVAATGQMQDLICVADSGGAGEVRRSPVRAALLYSDTRAGAQHTRLSNAFPDWARRTGNHQDSSNVGAKIAWLADTEPATLASSTSLLFSAAGYVLWRAGAEPACDLATASVTGLLDVGRREWFHAMVTASGATPAQLPRLVQHAASAESIVGTLTDAAAHEWGLPAGIPLVLALGDAAATTDGLVGSEPGDAYLYLGSTGWFAQIGATAADPSPRHSIVLPGWQRRLQIGAVLSAGTASAWALATFLPGLSFAEADALAGARLDSAPPARLLCLPGLNGERTPVRDNQARGAFIGITDQTDAVDLYLAVLTGVAMNLRHAADDMRADDMRADDMRADDTRADDRQPPPPRRLALVGGAAESPTWRRILASVFDVPVITGPHGDPGTVSAARHAADALGLAHSIRSLFDIAAGDETGAGFVTEPGPGTPLYRELLPVHRALYDALAGSFQSLAQI</sequence>
<dbReference type="InterPro" id="IPR050406">
    <property type="entry name" value="FGGY_Carb_Kinase"/>
</dbReference>
<reference evidence="7 8" key="1">
    <citation type="submission" date="2020-07" db="EMBL/GenBank/DDBJ databases">
        <title>Sequencing the genomes of 1000 actinobacteria strains.</title>
        <authorList>
            <person name="Klenk H.-P."/>
        </authorList>
    </citation>
    <scope>NUCLEOTIDE SEQUENCE [LARGE SCALE GENOMIC DNA]</scope>
    <source>
        <strain evidence="7 8">LI1</strain>
    </source>
</reference>
<feature type="domain" description="Carbohydrate kinase FGGY N-terminal" evidence="5">
    <location>
        <begin position="7"/>
        <end position="253"/>
    </location>
</feature>
<evidence type="ECO:0000259" key="6">
    <source>
        <dbReference type="Pfam" id="PF02782"/>
    </source>
</evidence>
<dbReference type="SUPFAM" id="SSF53067">
    <property type="entry name" value="Actin-like ATPase domain"/>
    <property type="match status" value="2"/>
</dbReference>
<gene>
    <name evidence="7" type="ORF">HNR05_000140</name>
</gene>
<comment type="caution">
    <text evidence="7">The sequence shown here is derived from an EMBL/GenBank/DDBJ whole genome shotgun (WGS) entry which is preliminary data.</text>
</comment>
<organism evidence="7 8">
    <name type="scientific">Glaciibacter psychrotolerans</name>
    <dbReference type="NCBI Taxonomy" id="670054"/>
    <lineage>
        <taxon>Bacteria</taxon>
        <taxon>Bacillati</taxon>
        <taxon>Actinomycetota</taxon>
        <taxon>Actinomycetes</taxon>
        <taxon>Micrococcales</taxon>
        <taxon>Microbacteriaceae</taxon>
        <taxon>Glaciibacter</taxon>
    </lineage>
</organism>
<dbReference type="InterPro" id="IPR018485">
    <property type="entry name" value="FGGY_C"/>
</dbReference>
<proteinExistence type="inferred from homology"/>